<gene>
    <name evidence="1" type="ORF">EV421DRAFT_1744696</name>
</gene>
<protein>
    <submittedName>
        <fullName evidence="1">Uncharacterized protein</fullName>
    </submittedName>
</protein>
<dbReference type="AlphaFoldDB" id="A0AA39MDP9"/>
<dbReference type="Proteomes" id="UP001175226">
    <property type="component" value="Unassembled WGS sequence"/>
</dbReference>
<comment type="caution">
    <text evidence="1">The sequence shown here is derived from an EMBL/GenBank/DDBJ whole genome shotgun (WGS) entry which is preliminary data.</text>
</comment>
<keyword evidence="2" id="KW-1185">Reference proteome</keyword>
<evidence type="ECO:0000313" key="1">
    <source>
        <dbReference type="EMBL" id="KAK0429949.1"/>
    </source>
</evidence>
<organism evidence="1 2">
    <name type="scientific">Armillaria borealis</name>
    <dbReference type="NCBI Taxonomy" id="47425"/>
    <lineage>
        <taxon>Eukaryota</taxon>
        <taxon>Fungi</taxon>
        <taxon>Dikarya</taxon>
        <taxon>Basidiomycota</taxon>
        <taxon>Agaricomycotina</taxon>
        <taxon>Agaricomycetes</taxon>
        <taxon>Agaricomycetidae</taxon>
        <taxon>Agaricales</taxon>
        <taxon>Marasmiineae</taxon>
        <taxon>Physalacriaceae</taxon>
        <taxon>Armillaria</taxon>
    </lineage>
</organism>
<sequence length="212" mass="21991">MAGVLTEGVGMLYVHMDGLQVIVAVMTSLGWGRWTSERDTDLTTGFPDVENGGGEVVWVERDTPMLDIGGLGSGGGSNHRRENFSGAFVPPSSHPSTPRRTWQSSLSLAVGAPNIVLPSSSTSLALQRAPSTLCFPSIHPPSIPMAAHQSMAAPTSVVVVAVVFVRKLCAAAIGTDVDAGGAGWIGMGMGTVFLAVVKHRRVLSLASLVEGS</sequence>
<proteinExistence type="predicted"/>
<name>A0AA39MDP9_9AGAR</name>
<dbReference type="EMBL" id="JAUEPT010000184">
    <property type="protein sequence ID" value="KAK0429949.1"/>
    <property type="molecule type" value="Genomic_DNA"/>
</dbReference>
<reference evidence="1" key="1">
    <citation type="submission" date="2023-06" db="EMBL/GenBank/DDBJ databases">
        <authorList>
            <consortium name="Lawrence Berkeley National Laboratory"/>
            <person name="Ahrendt S."/>
            <person name="Sahu N."/>
            <person name="Indic B."/>
            <person name="Wong-Bajracharya J."/>
            <person name="Merenyi Z."/>
            <person name="Ke H.-M."/>
            <person name="Monk M."/>
            <person name="Kocsube S."/>
            <person name="Drula E."/>
            <person name="Lipzen A."/>
            <person name="Balint B."/>
            <person name="Henrissat B."/>
            <person name="Andreopoulos B."/>
            <person name="Martin F.M."/>
            <person name="Harder C.B."/>
            <person name="Rigling D."/>
            <person name="Ford K.L."/>
            <person name="Foster G.D."/>
            <person name="Pangilinan J."/>
            <person name="Papanicolaou A."/>
            <person name="Barry K."/>
            <person name="LaButti K."/>
            <person name="Viragh M."/>
            <person name="Koriabine M."/>
            <person name="Yan M."/>
            <person name="Riley R."/>
            <person name="Champramary S."/>
            <person name="Plett K.L."/>
            <person name="Tsai I.J."/>
            <person name="Slot J."/>
            <person name="Sipos G."/>
            <person name="Plett J."/>
            <person name="Nagy L.G."/>
            <person name="Grigoriev I.V."/>
        </authorList>
    </citation>
    <scope>NUCLEOTIDE SEQUENCE</scope>
    <source>
        <strain evidence="1">FPL87.14</strain>
    </source>
</reference>
<accession>A0AA39MDP9</accession>
<evidence type="ECO:0000313" key="2">
    <source>
        <dbReference type="Proteomes" id="UP001175226"/>
    </source>
</evidence>